<dbReference type="InterPro" id="IPR032710">
    <property type="entry name" value="NTF2-like_dom_sf"/>
</dbReference>
<name>A0A5A7MGR0_COMTE</name>
<dbReference type="EMBL" id="BKBW01000009">
    <property type="protein sequence ID" value="GEQ76923.1"/>
    <property type="molecule type" value="Genomic_DNA"/>
</dbReference>
<dbReference type="InterPro" id="IPR037401">
    <property type="entry name" value="SnoaL-like"/>
</dbReference>
<dbReference type="Proteomes" id="UP000323105">
    <property type="component" value="Unassembled WGS sequence"/>
</dbReference>
<evidence type="ECO:0000313" key="3">
    <source>
        <dbReference type="Proteomes" id="UP000323105"/>
    </source>
</evidence>
<comment type="caution">
    <text evidence="2">The sequence shown here is derived from an EMBL/GenBank/DDBJ whole genome shotgun (WGS) entry which is preliminary data.</text>
</comment>
<dbReference type="Gene3D" id="3.10.450.50">
    <property type="match status" value="1"/>
</dbReference>
<protein>
    <recommendedName>
        <fullName evidence="1">SnoaL-like domain-containing protein</fullName>
    </recommendedName>
</protein>
<gene>
    <name evidence="2" type="ORF">CTTA_3928</name>
</gene>
<dbReference type="Pfam" id="PF12680">
    <property type="entry name" value="SnoaL_2"/>
    <property type="match status" value="1"/>
</dbReference>
<reference evidence="2 3" key="1">
    <citation type="journal article" date="2019" name="Microbiol. Resour. Announc.">
        <title>Draft Genome Sequence of Comamonas testosteroni TA441, a Bacterium That Has a Cryptic Phenol Degradation Gene Cluster.</title>
        <authorList>
            <person name="Arai H."/>
            <person name="Ishii M."/>
        </authorList>
    </citation>
    <scope>NUCLEOTIDE SEQUENCE [LARGE SCALE GENOMIC DNA]</scope>
    <source>
        <strain evidence="2 3">TA441</strain>
    </source>
</reference>
<accession>A0A5A7MGR0</accession>
<organism evidence="2 3">
    <name type="scientific">Comamonas testosteroni</name>
    <name type="common">Pseudomonas testosteroni</name>
    <dbReference type="NCBI Taxonomy" id="285"/>
    <lineage>
        <taxon>Bacteria</taxon>
        <taxon>Pseudomonadati</taxon>
        <taxon>Pseudomonadota</taxon>
        <taxon>Betaproteobacteria</taxon>
        <taxon>Burkholderiales</taxon>
        <taxon>Comamonadaceae</taxon>
        <taxon>Comamonas</taxon>
    </lineage>
</organism>
<dbReference type="SUPFAM" id="SSF54427">
    <property type="entry name" value="NTF2-like"/>
    <property type="match status" value="1"/>
</dbReference>
<proteinExistence type="predicted"/>
<sequence length="155" mass="17949">MNRSKSEMRNEPGIGSSILVFMHAQRQRNLELAHAVLDWNQRHLNRHTTLSREQVAECFAEQFVVEPNGRHYAASLESYREFLAGMKQDMEGIRYDIRHTTADDDSVVFSMDVCITKADSSAQHFVAMLLMRFDEHEKVSLWHEVYLPRPQAGAQ</sequence>
<feature type="domain" description="SnoaL-like" evidence="1">
    <location>
        <begin position="44"/>
        <end position="139"/>
    </location>
</feature>
<evidence type="ECO:0000259" key="1">
    <source>
        <dbReference type="Pfam" id="PF12680"/>
    </source>
</evidence>
<evidence type="ECO:0000313" key="2">
    <source>
        <dbReference type="EMBL" id="GEQ76923.1"/>
    </source>
</evidence>
<dbReference type="AlphaFoldDB" id="A0A5A7MGR0"/>